<dbReference type="Gene3D" id="3.40.630.30">
    <property type="match status" value="1"/>
</dbReference>
<evidence type="ECO:0000256" key="8">
    <source>
        <dbReference type="ARBA" id="ARBA00022990"/>
    </source>
</evidence>
<dbReference type="InterPro" id="IPR013083">
    <property type="entry name" value="Znf_RING/FYVE/PHD"/>
</dbReference>
<reference evidence="17 18" key="1">
    <citation type="journal article" date="2016" name="Nat. Commun.">
        <title>Extremotolerant tardigrade genome and improved radiotolerance of human cultured cells by tardigrade-unique protein.</title>
        <authorList>
            <person name="Hashimoto T."/>
            <person name="Horikawa D.D."/>
            <person name="Saito Y."/>
            <person name="Kuwahara H."/>
            <person name="Kozuka-Hata H."/>
            <person name="Shin-I T."/>
            <person name="Minakuchi Y."/>
            <person name="Ohishi K."/>
            <person name="Motoyama A."/>
            <person name="Aizu T."/>
            <person name="Enomoto A."/>
            <person name="Kondo K."/>
            <person name="Tanaka S."/>
            <person name="Hara Y."/>
            <person name="Koshikawa S."/>
            <person name="Sagara H."/>
            <person name="Miura T."/>
            <person name="Yokobori S."/>
            <person name="Miyagawa K."/>
            <person name="Suzuki Y."/>
            <person name="Kubo T."/>
            <person name="Oyama M."/>
            <person name="Kohara Y."/>
            <person name="Fujiyama A."/>
            <person name="Arakawa K."/>
            <person name="Katayama T."/>
            <person name="Toyoda A."/>
            <person name="Kunieda T."/>
        </authorList>
    </citation>
    <scope>NUCLEOTIDE SEQUENCE [LARGE SCALE GENOMIC DNA]</scope>
    <source>
        <strain evidence="17 18">YOKOZUNA-1</strain>
    </source>
</reference>
<dbReference type="SMART" id="SM00249">
    <property type="entry name" value="PHD"/>
    <property type="match status" value="2"/>
</dbReference>
<dbReference type="SUPFAM" id="SSF103637">
    <property type="entry name" value="CCHHC domain"/>
    <property type="match status" value="1"/>
</dbReference>
<dbReference type="OrthoDB" id="787137at2759"/>
<keyword evidence="11" id="KW-0539">Nucleus</keyword>
<dbReference type="GO" id="GO:0008270">
    <property type="term" value="F:zinc ion binding"/>
    <property type="evidence" value="ECO:0007669"/>
    <property type="project" value="UniProtKB-KW"/>
</dbReference>
<comment type="subcellular location">
    <subcellularLocation>
        <location evidence="1">Nucleus</location>
    </subcellularLocation>
</comment>
<feature type="domain" description="PHD-type" evidence="15">
    <location>
        <begin position="7"/>
        <end position="70"/>
    </location>
</feature>
<proteinExistence type="inferred from homology"/>
<dbReference type="InterPro" id="IPR050603">
    <property type="entry name" value="MYST_HAT"/>
</dbReference>
<dbReference type="PROSITE" id="PS50016">
    <property type="entry name" value="ZF_PHD_2"/>
    <property type="match status" value="2"/>
</dbReference>
<evidence type="ECO:0000256" key="5">
    <source>
        <dbReference type="ARBA" id="ARBA00022723"/>
    </source>
</evidence>
<feature type="compositionally biased region" description="Basic and acidic residues" evidence="14">
    <location>
        <begin position="159"/>
        <end position="168"/>
    </location>
</feature>
<organism evidence="17 18">
    <name type="scientific">Ramazzottius varieornatus</name>
    <name type="common">Water bear</name>
    <name type="synonym">Tardigrade</name>
    <dbReference type="NCBI Taxonomy" id="947166"/>
    <lineage>
        <taxon>Eukaryota</taxon>
        <taxon>Metazoa</taxon>
        <taxon>Ecdysozoa</taxon>
        <taxon>Tardigrada</taxon>
        <taxon>Eutardigrada</taxon>
        <taxon>Parachela</taxon>
        <taxon>Hypsibioidea</taxon>
        <taxon>Ramazzottiidae</taxon>
        <taxon>Ramazzottius</taxon>
    </lineage>
</organism>
<dbReference type="InterPro" id="IPR011011">
    <property type="entry name" value="Znf_FYVE_PHD"/>
</dbReference>
<evidence type="ECO:0000256" key="6">
    <source>
        <dbReference type="ARBA" id="ARBA00022771"/>
    </source>
</evidence>
<evidence type="ECO:0000256" key="13">
    <source>
        <dbReference type="PROSITE-ProRule" id="PRU00146"/>
    </source>
</evidence>
<comment type="caution">
    <text evidence="17">The sequence shown here is derived from an EMBL/GenBank/DDBJ whole genome shotgun (WGS) entry which is preliminary data.</text>
</comment>
<feature type="region of interest" description="Disordered" evidence="14">
    <location>
        <begin position="137"/>
        <end position="174"/>
    </location>
</feature>
<keyword evidence="7" id="KW-0862">Zinc</keyword>
<keyword evidence="4" id="KW-0808">Transferase</keyword>
<keyword evidence="10" id="KW-0804">Transcription</keyword>
<dbReference type="Pfam" id="PF01853">
    <property type="entry name" value="MOZ_SAS"/>
    <property type="match status" value="1"/>
</dbReference>
<dbReference type="InterPro" id="IPR001965">
    <property type="entry name" value="Znf_PHD"/>
</dbReference>
<keyword evidence="8" id="KW-0007">Acetylation</keyword>
<dbReference type="Gene3D" id="4.10.320.30">
    <property type="match status" value="1"/>
</dbReference>
<dbReference type="EMBL" id="BDGG01000002">
    <property type="protein sequence ID" value="GAU93987.1"/>
    <property type="molecule type" value="Genomic_DNA"/>
</dbReference>
<dbReference type="EC" id="2.3.1.48" evidence="3"/>
<evidence type="ECO:0000256" key="3">
    <source>
        <dbReference type="ARBA" id="ARBA00013184"/>
    </source>
</evidence>
<feature type="active site" description="Proton donor/acceptor" evidence="12">
    <location>
        <position position="484"/>
    </location>
</feature>
<dbReference type="AlphaFoldDB" id="A0A1D1V321"/>
<dbReference type="Gene3D" id="3.30.60.60">
    <property type="entry name" value="N-acetyl transferase-like"/>
    <property type="match status" value="1"/>
</dbReference>
<dbReference type="InterPro" id="IPR019787">
    <property type="entry name" value="Znf_PHD-finger"/>
</dbReference>
<feature type="compositionally biased region" description="Basic residues" evidence="14">
    <location>
        <begin position="145"/>
        <end position="158"/>
    </location>
</feature>
<dbReference type="CDD" id="cd15489">
    <property type="entry name" value="PHD_SF"/>
    <property type="match status" value="1"/>
</dbReference>
<dbReference type="GO" id="GO:0005634">
    <property type="term" value="C:nucleus"/>
    <property type="evidence" value="ECO:0007669"/>
    <property type="project" value="UniProtKB-SubCell"/>
</dbReference>
<evidence type="ECO:0000256" key="7">
    <source>
        <dbReference type="ARBA" id="ARBA00022833"/>
    </source>
</evidence>
<dbReference type="InterPro" id="IPR036060">
    <property type="entry name" value="Znf_C2H2C_sf"/>
</dbReference>
<evidence type="ECO:0000259" key="16">
    <source>
        <dbReference type="PROSITE" id="PS51726"/>
    </source>
</evidence>
<keyword evidence="18" id="KW-1185">Reference proteome</keyword>
<evidence type="ECO:0000256" key="1">
    <source>
        <dbReference type="ARBA" id="ARBA00004123"/>
    </source>
</evidence>
<evidence type="ECO:0000259" key="15">
    <source>
        <dbReference type="PROSITE" id="PS50016"/>
    </source>
</evidence>
<sequence length="602" mass="68460">MDSDSETVQCEQCGEDIDVSEVPRKRRGGFPPWVRCTFCSDVYHSSCAEIPPKCSRITNYNWECSSCRRCLICRKADATGMMFCDGCDRGCHGRCLDPPLLDVNLDDETPFLCKDCIDAKHTTRGFRRTKILGGQNKKLLVKSPVKPKRKPNPRQRHSRSLEAERDSSSAEDTDAHTLPFPHCCAATNCDGSGHLNGRSEKHFSLDTCPKYNRISAETSATYTALQAKLAETNPRKTYPKKLREAAEMLSGLADERMNIQDKPVKPVKPTDVFVAPEIKGISVFAKMMFEMGKVSNAIQNSQLDPTDRKKSFIEKIQIGKYLIEVNEMSATGRDEPLHKQVFFCDVCLEMLYDKTQFLRHVTGCSKICPPGSNIYTKNDIAIYEIDGKIHREFCQNLSILSRFFLSTKAVTYDVIYMMYYVLSQRGEDGLYRPVGYFSKDKDLEKNTLACILVLPQFEKRGFGKILIDLSYIIARTTHKPGTPERPLSRPGLLAFASYWKCVVSRALLKKWENTNQFSELMDAMISELGMTKEDIEDTFVRLDLIKTDPKTKKIMLLKAPAKSQLEENSKRLDEFARKGILIDMHGLSKTWMKALPNRKRID</sequence>
<dbReference type="PROSITE" id="PS51726">
    <property type="entry name" value="MYST_HAT"/>
    <property type="match status" value="1"/>
</dbReference>
<keyword evidence="9" id="KW-0805">Transcription regulation</keyword>
<evidence type="ECO:0000256" key="14">
    <source>
        <dbReference type="SAM" id="MobiDB-lite"/>
    </source>
</evidence>
<evidence type="ECO:0000256" key="11">
    <source>
        <dbReference type="ARBA" id="ARBA00023242"/>
    </source>
</evidence>
<dbReference type="Gene3D" id="3.30.40.10">
    <property type="entry name" value="Zinc/RING finger domain, C3HC4 (zinc finger)"/>
    <property type="match status" value="1"/>
</dbReference>
<dbReference type="Proteomes" id="UP000186922">
    <property type="component" value="Unassembled WGS sequence"/>
</dbReference>
<dbReference type="InterPro" id="IPR019786">
    <property type="entry name" value="Zinc_finger_PHD-type_CS"/>
</dbReference>
<dbReference type="InterPro" id="IPR016181">
    <property type="entry name" value="Acyl_CoA_acyltransferase"/>
</dbReference>
<dbReference type="PANTHER" id="PTHR10615:SF217">
    <property type="entry name" value="HISTONE ACETYLTRANSFERASE"/>
    <property type="match status" value="1"/>
</dbReference>
<evidence type="ECO:0000313" key="17">
    <source>
        <dbReference type="EMBL" id="GAU93987.1"/>
    </source>
</evidence>
<dbReference type="InterPro" id="IPR002515">
    <property type="entry name" value="Znf_C2H2C"/>
</dbReference>
<dbReference type="InterPro" id="IPR036388">
    <property type="entry name" value="WH-like_DNA-bd_sf"/>
</dbReference>
<protein>
    <recommendedName>
        <fullName evidence="3">histone acetyltransferase</fullName>
        <ecNumber evidence="3">2.3.1.48</ecNumber>
    </recommendedName>
</protein>
<dbReference type="GO" id="GO:0003712">
    <property type="term" value="F:transcription coregulator activity"/>
    <property type="evidence" value="ECO:0007669"/>
    <property type="project" value="TreeGrafter"/>
</dbReference>
<feature type="domain" description="MYST-type HAT" evidence="16">
    <location>
        <begin position="308"/>
        <end position="593"/>
    </location>
</feature>
<dbReference type="PANTHER" id="PTHR10615">
    <property type="entry name" value="HISTONE ACETYLTRANSFERASE"/>
    <property type="match status" value="1"/>
</dbReference>
<name>A0A1D1V321_RAMVA</name>
<dbReference type="Gene3D" id="1.10.10.10">
    <property type="entry name" value="Winged helix-like DNA-binding domain superfamily/Winged helix DNA-binding domain"/>
    <property type="match status" value="1"/>
</dbReference>
<dbReference type="PROSITE" id="PS01359">
    <property type="entry name" value="ZF_PHD_1"/>
    <property type="match status" value="1"/>
</dbReference>
<comment type="similarity">
    <text evidence="2">Belongs to the MYST (SAS/MOZ) family.</text>
</comment>
<evidence type="ECO:0000256" key="4">
    <source>
        <dbReference type="ARBA" id="ARBA00022679"/>
    </source>
</evidence>
<evidence type="ECO:0000256" key="12">
    <source>
        <dbReference type="PIRSR" id="PIRSR602717-51"/>
    </source>
</evidence>
<dbReference type="GO" id="GO:0004402">
    <property type="term" value="F:histone acetyltransferase activity"/>
    <property type="evidence" value="ECO:0007669"/>
    <property type="project" value="InterPro"/>
</dbReference>
<feature type="domain" description="PHD-type" evidence="15">
    <location>
        <begin position="67"/>
        <end position="119"/>
    </location>
</feature>
<evidence type="ECO:0000256" key="10">
    <source>
        <dbReference type="ARBA" id="ARBA00023163"/>
    </source>
</evidence>
<dbReference type="STRING" id="947166.A0A1D1V321"/>
<dbReference type="Pfam" id="PF00628">
    <property type="entry name" value="PHD"/>
    <property type="match status" value="1"/>
</dbReference>
<gene>
    <name evidence="17" type="primary">RvY_05836-1</name>
    <name evidence="17" type="synonym">RvY_05836.1</name>
    <name evidence="17" type="ORF">RvY_05836</name>
</gene>
<dbReference type="SUPFAM" id="SSF55729">
    <property type="entry name" value="Acyl-CoA N-acyltransferases (Nat)"/>
    <property type="match status" value="1"/>
</dbReference>
<evidence type="ECO:0000256" key="9">
    <source>
        <dbReference type="ARBA" id="ARBA00023015"/>
    </source>
</evidence>
<keyword evidence="6 13" id="KW-0863">Zinc-finger</keyword>
<dbReference type="GO" id="GO:0003682">
    <property type="term" value="F:chromatin binding"/>
    <property type="evidence" value="ECO:0007669"/>
    <property type="project" value="TreeGrafter"/>
</dbReference>
<evidence type="ECO:0000313" key="18">
    <source>
        <dbReference type="Proteomes" id="UP000186922"/>
    </source>
</evidence>
<dbReference type="SUPFAM" id="SSF57903">
    <property type="entry name" value="FYVE/PHD zinc finger"/>
    <property type="match status" value="1"/>
</dbReference>
<dbReference type="InterPro" id="IPR002717">
    <property type="entry name" value="HAT_MYST-type"/>
</dbReference>
<evidence type="ECO:0000256" key="2">
    <source>
        <dbReference type="ARBA" id="ARBA00010107"/>
    </source>
</evidence>
<keyword evidence="5" id="KW-0479">Metal-binding</keyword>
<dbReference type="GO" id="GO:0006357">
    <property type="term" value="P:regulation of transcription by RNA polymerase II"/>
    <property type="evidence" value="ECO:0007669"/>
    <property type="project" value="TreeGrafter"/>
</dbReference>
<accession>A0A1D1V321</accession>
<dbReference type="GO" id="GO:0000785">
    <property type="term" value="C:chromatin"/>
    <property type="evidence" value="ECO:0007669"/>
    <property type="project" value="TreeGrafter"/>
</dbReference>
<dbReference type="PROSITE" id="PS51802">
    <property type="entry name" value="ZF_CCHHC"/>
    <property type="match status" value="1"/>
</dbReference>